<proteinExistence type="predicted"/>
<feature type="compositionally biased region" description="Basic residues" evidence="1">
    <location>
        <begin position="90"/>
        <end position="102"/>
    </location>
</feature>
<dbReference type="AlphaFoldDB" id="A0AAV8R9T1"/>
<feature type="region of interest" description="Disordered" evidence="1">
    <location>
        <begin position="45"/>
        <end position="121"/>
    </location>
</feature>
<dbReference type="Proteomes" id="UP001222027">
    <property type="component" value="Unassembled WGS sequence"/>
</dbReference>
<evidence type="ECO:0000313" key="3">
    <source>
        <dbReference type="Proteomes" id="UP001222027"/>
    </source>
</evidence>
<organism evidence="2 3">
    <name type="scientific">Ensete ventricosum</name>
    <name type="common">Abyssinian banana</name>
    <name type="synonym">Musa ensete</name>
    <dbReference type="NCBI Taxonomy" id="4639"/>
    <lineage>
        <taxon>Eukaryota</taxon>
        <taxon>Viridiplantae</taxon>
        <taxon>Streptophyta</taxon>
        <taxon>Embryophyta</taxon>
        <taxon>Tracheophyta</taxon>
        <taxon>Spermatophyta</taxon>
        <taxon>Magnoliopsida</taxon>
        <taxon>Liliopsida</taxon>
        <taxon>Zingiberales</taxon>
        <taxon>Musaceae</taxon>
        <taxon>Ensete</taxon>
    </lineage>
</organism>
<dbReference type="EMBL" id="JAQQAF010000004">
    <property type="protein sequence ID" value="KAJ8493856.1"/>
    <property type="molecule type" value="Genomic_DNA"/>
</dbReference>
<reference evidence="2 3" key="1">
    <citation type="submission" date="2022-12" db="EMBL/GenBank/DDBJ databases">
        <title>Chromosome-scale assembly of the Ensete ventricosum genome.</title>
        <authorList>
            <person name="Dussert Y."/>
            <person name="Stocks J."/>
            <person name="Wendawek A."/>
            <person name="Woldeyes F."/>
            <person name="Nichols R.A."/>
            <person name="Borrell J.S."/>
        </authorList>
    </citation>
    <scope>NUCLEOTIDE SEQUENCE [LARGE SCALE GENOMIC DNA]</scope>
    <source>
        <strain evidence="3">cv. Maze</strain>
        <tissue evidence="2">Seeds</tissue>
    </source>
</reference>
<gene>
    <name evidence="2" type="ORF">OPV22_015577</name>
</gene>
<evidence type="ECO:0000256" key="1">
    <source>
        <dbReference type="SAM" id="MobiDB-lite"/>
    </source>
</evidence>
<sequence>MAKMSGVPYANSSFCFRLRPAAVAIVSLGPTRELSFRNPTLRPRRVAVDRGSERQKKRRRETNTLKRPILATGTRKRSFQRVGRRETKASRRIHHRRPRRRAVTPPGSRRAYGGSGDGRRNEARAEATSLAGAELQERSLNKCKTRALMEIGVSLTNGEAFHQRFLPLRHPFDFFLRSYSVWFKKKEQMQLARKFY</sequence>
<comment type="caution">
    <text evidence="2">The sequence shown here is derived from an EMBL/GenBank/DDBJ whole genome shotgun (WGS) entry which is preliminary data.</text>
</comment>
<keyword evidence="3" id="KW-1185">Reference proteome</keyword>
<name>A0AAV8R9T1_ENSVE</name>
<evidence type="ECO:0000313" key="2">
    <source>
        <dbReference type="EMBL" id="KAJ8493856.1"/>
    </source>
</evidence>
<accession>A0AAV8R9T1</accession>
<protein>
    <submittedName>
        <fullName evidence="2">Uncharacterized protein</fullName>
    </submittedName>
</protein>